<dbReference type="InterPro" id="IPR000182">
    <property type="entry name" value="GNAT_dom"/>
</dbReference>
<dbReference type="PROSITE" id="PS51186">
    <property type="entry name" value="GNAT"/>
    <property type="match status" value="1"/>
</dbReference>
<gene>
    <name evidence="4" type="ORF">KL86DPRO_10044</name>
</gene>
<dbReference type="Pfam" id="PF00583">
    <property type="entry name" value="Acetyltransf_1"/>
    <property type="match status" value="1"/>
</dbReference>
<name>A0A212IUE0_9DELT</name>
<dbReference type="InterPro" id="IPR050832">
    <property type="entry name" value="Bact_Acetyltransf"/>
</dbReference>
<dbReference type="SUPFAM" id="SSF55729">
    <property type="entry name" value="Acyl-CoA N-acyltransferases (Nat)"/>
    <property type="match status" value="1"/>
</dbReference>
<proteinExistence type="predicted"/>
<dbReference type="PANTHER" id="PTHR43877">
    <property type="entry name" value="AMINOALKYLPHOSPHONATE N-ACETYLTRANSFERASE-RELATED-RELATED"/>
    <property type="match status" value="1"/>
</dbReference>
<dbReference type="CDD" id="cd04301">
    <property type="entry name" value="NAT_SF"/>
    <property type="match status" value="1"/>
</dbReference>
<reference evidence="4" key="1">
    <citation type="submission" date="2016-04" db="EMBL/GenBank/DDBJ databases">
        <authorList>
            <person name="Evans L.H."/>
            <person name="Alamgir A."/>
            <person name="Owens N."/>
            <person name="Weber N.D."/>
            <person name="Virtaneva K."/>
            <person name="Barbian K."/>
            <person name="Babar A."/>
            <person name="Rosenke K."/>
        </authorList>
    </citation>
    <scope>NUCLEOTIDE SEQUENCE</scope>
    <source>
        <strain evidence="4">86</strain>
    </source>
</reference>
<dbReference type="GO" id="GO:0016747">
    <property type="term" value="F:acyltransferase activity, transferring groups other than amino-acyl groups"/>
    <property type="evidence" value="ECO:0007669"/>
    <property type="project" value="InterPro"/>
</dbReference>
<evidence type="ECO:0000256" key="1">
    <source>
        <dbReference type="ARBA" id="ARBA00022679"/>
    </source>
</evidence>
<dbReference type="Gene3D" id="3.40.630.30">
    <property type="match status" value="1"/>
</dbReference>
<evidence type="ECO:0000256" key="2">
    <source>
        <dbReference type="ARBA" id="ARBA00023315"/>
    </source>
</evidence>
<sequence>MPLSIRSETAADFDAVHTLVREAFAALPESEGDEQDFVAAMRAHKGYIPDLALVAERKGEIVGYVMLTETYVDGPEGGAPVLLLAPLCVTPKRQSRGVGAALMHEAFHRAAALGYDAVFLAGNPKYYRRFAFHSTKSFGIAHGMPVPDKYVMARELTPGALAGRKGTIILTGHTTCATALSIPKKKEEA</sequence>
<accession>A0A212IUE0</accession>
<dbReference type="AlphaFoldDB" id="A0A212IUE0"/>
<protein>
    <submittedName>
        <fullName evidence="4">GCN5-related N-acetyltransferase</fullName>
    </submittedName>
</protein>
<dbReference type="InterPro" id="IPR016181">
    <property type="entry name" value="Acyl_CoA_acyltransferase"/>
</dbReference>
<keyword evidence="1 4" id="KW-0808">Transferase</keyword>
<feature type="domain" description="N-acetyltransferase" evidence="3">
    <location>
        <begin position="3"/>
        <end position="157"/>
    </location>
</feature>
<keyword evidence="2" id="KW-0012">Acyltransferase</keyword>
<evidence type="ECO:0000313" key="4">
    <source>
        <dbReference type="EMBL" id="SBV90525.1"/>
    </source>
</evidence>
<evidence type="ECO:0000259" key="3">
    <source>
        <dbReference type="PROSITE" id="PS51186"/>
    </source>
</evidence>
<organism evidence="4">
    <name type="scientific">uncultured delta proteobacterium</name>
    <dbReference type="NCBI Taxonomy" id="34034"/>
    <lineage>
        <taxon>Bacteria</taxon>
        <taxon>Deltaproteobacteria</taxon>
        <taxon>environmental samples</taxon>
    </lineage>
</organism>
<dbReference type="EMBL" id="FLUQ01000001">
    <property type="protein sequence ID" value="SBV90525.1"/>
    <property type="molecule type" value="Genomic_DNA"/>
</dbReference>